<feature type="region of interest" description="Disordered" evidence="1">
    <location>
        <begin position="133"/>
        <end position="163"/>
    </location>
</feature>
<dbReference type="RefSeq" id="WP_379764262.1">
    <property type="nucleotide sequence ID" value="NZ_JBHSXI010000001.1"/>
</dbReference>
<dbReference type="AlphaFoldDB" id="A0ABD5UJ56"/>
<sequence>MANRRSVLIGLGGLVAGGGAILSTGAFDTVEADRTVSVETAGDANALLGLEPADRDGDDNNAYVEETDDTIAINLDGNDPEGADGLNQNAITTFRNLVTVTNQGTQTVNSVTLEFTDIPGDADASETFSFPVDEFDGDSEDSVDNGGDILTGEDDITDSLESGDSINFGIEIDLINGGDEGDLDNGDYTLTITAESDDS</sequence>
<organism evidence="2 3">
    <name type="scientific">Halorubrum trueperi</name>
    <dbReference type="NCBI Taxonomy" id="2004704"/>
    <lineage>
        <taxon>Archaea</taxon>
        <taxon>Methanobacteriati</taxon>
        <taxon>Methanobacteriota</taxon>
        <taxon>Stenosarchaea group</taxon>
        <taxon>Halobacteria</taxon>
        <taxon>Halobacteriales</taxon>
        <taxon>Haloferacaceae</taxon>
        <taxon>Halorubrum</taxon>
    </lineage>
</organism>
<feature type="compositionally biased region" description="Polar residues" evidence="1">
    <location>
        <begin position="188"/>
        <end position="199"/>
    </location>
</feature>
<keyword evidence="3" id="KW-1185">Reference proteome</keyword>
<evidence type="ECO:0008006" key="4">
    <source>
        <dbReference type="Google" id="ProtNLM"/>
    </source>
</evidence>
<evidence type="ECO:0000313" key="3">
    <source>
        <dbReference type="Proteomes" id="UP001596333"/>
    </source>
</evidence>
<gene>
    <name evidence="2" type="ORF">ACFQEY_01935</name>
</gene>
<feature type="compositionally biased region" description="Acidic residues" evidence="1">
    <location>
        <begin position="133"/>
        <end position="143"/>
    </location>
</feature>
<reference evidence="2 3" key="1">
    <citation type="journal article" date="2019" name="Int. J. Syst. Evol. Microbiol.">
        <title>The Global Catalogue of Microorganisms (GCM) 10K type strain sequencing project: providing services to taxonomists for standard genome sequencing and annotation.</title>
        <authorList>
            <consortium name="The Broad Institute Genomics Platform"/>
            <consortium name="The Broad Institute Genome Sequencing Center for Infectious Disease"/>
            <person name="Wu L."/>
            <person name="Ma J."/>
        </authorList>
    </citation>
    <scope>NUCLEOTIDE SEQUENCE [LARGE SCALE GENOMIC DNA]</scope>
    <source>
        <strain evidence="2 3">Y73</strain>
    </source>
</reference>
<comment type="caution">
    <text evidence="2">The sequence shown here is derived from an EMBL/GenBank/DDBJ whole genome shotgun (WGS) entry which is preliminary data.</text>
</comment>
<protein>
    <recommendedName>
        <fullName evidence="4">DUF1102 domain-containing protein</fullName>
    </recommendedName>
</protein>
<dbReference type="EMBL" id="JBHSXI010000001">
    <property type="protein sequence ID" value="MFC6887818.1"/>
    <property type="molecule type" value="Genomic_DNA"/>
</dbReference>
<evidence type="ECO:0000313" key="2">
    <source>
        <dbReference type="EMBL" id="MFC6887818.1"/>
    </source>
</evidence>
<evidence type="ECO:0000256" key="1">
    <source>
        <dbReference type="SAM" id="MobiDB-lite"/>
    </source>
</evidence>
<dbReference type="Proteomes" id="UP001596333">
    <property type="component" value="Unassembled WGS sequence"/>
</dbReference>
<accession>A0ABD5UJ56</accession>
<proteinExistence type="predicted"/>
<feature type="region of interest" description="Disordered" evidence="1">
    <location>
        <begin position="176"/>
        <end position="199"/>
    </location>
</feature>
<name>A0ABD5UJ56_9EURY</name>